<feature type="chain" id="PRO_5038575024" evidence="1">
    <location>
        <begin position="21"/>
        <end position="167"/>
    </location>
</feature>
<accession>A0A4Q9GT79</accession>
<keyword evidence="1" id="KW-0732">Signal</keyword>
<evidence type="ECO:0000256" key="1">
    <source>
        <dbReference type="SAM" id="SignalP"/>
    </source>
</evidence>
<comment type="caution">
    <text evidence="2">The sequence shown here is derived from an EMBL/GenBank/DDBJ whole genome shotgun (WGS) entry which is preliminary data.</text>
</comment>
<organism evidence="2 3">
    <name type="scientific">Glaciihabitans arcticus</name>
    <dbReference type="NCBI Taxonomy" id="2668039"/>
    <lineage>
        <taxon>Bacteria</taxon>
        <taxon>Bacillati</taxon>
        <taxon>Actinomycetota</taxon>
        <taxon>Actinomycetes</taxon>
        <taxon>Micrococcales</taxon>
        <taxon>Microbacteriaceae</taxon>
        <taxon>Glaciihabitans</taxon>
    </lineage>
</organism>
<dbReference type="Proteomes" id="UP000294194">
    <property type="component" value="Unassembled WGS sequence"/>
</dbReference>
<sequence>MTTRRLALLLIAPLVLAALAGCSPTAPTEPEPPKFTSSLVEVRDASMGVVDKLIAEFPESAVIAEPEPNVTDCAGEDAGVGRWIMATTFSSTDVASTVAEVQQEYGDAVTSTGTANTPAEYADGTTWPVTGSHTLIEDETGSYLLMYPTGAEGSVLLRVVTACGVLR</sequence>
<dbReference type="AlphaFoldDB" id="A0A4Q9GT79"/>
<gene>
    <name evidence="2" type="ORF">EYE40_13050</name>
</gene>
<name>A0A4Q9GT79_9MICO</name>
<evidence type="ECO:0000313" key="3">
    <source>
        <dbReference type="Proteomes" id="UP000294194"/>
    </source>
</evidence>
<proteinExistence type="predicted"/>
<reference evidence="3" key="1">
    <citation type="submission" date="2019-02" db="EMBL/GenBank/DDBJ databases">
        <title>Glaciihabitans arcticus sp. nov., a psychrotolerant bacterium isolated from polar soil.</title>
        <authorList>
            <person name="Dahal R.H."/>
        </authorList>
    </citation>
    <scope>NUCLEOTIDE SEQUENCE [LARGE SCALE GENOMIC DNA]</scope>
    <source>
        <strain evidence="3">RP-3-7</strain>
    </source>
</reference>
<evidence type="ECO:0000313" key="2">
    <source>
        <dbReference type="EMBL" id="TBN58246.1"/>
    </source>
</evidence>
<dbReference type="EMBL" id="SISG01000001">
    <property type="protein sequence ID" value="TBN58246.1"/>
    <property type="molecule type" value="Genomic_DNA"/>
</dbReference>
<keyword evidence="3" id="KW-1185">Reference proteome</keyword>
<protein>
    <submittedName>
        <fullName evidence="2">Uncharacterized protein</fullName>
    </submittedName>
</protein>
<feature type="signal peptide" evidence="1">
    <location>
        <begin position="1"/>
        <end position="20"/>
    </location>
</feature>
<dbReference type="RefSeq" id="WP_130982353.1">
    <property type="nucleotide sequence ID" value="NZ_SISG01000001.1"/>
</dbReference>
<dbReference type="PROSITE" id="PS51257">
    <property type="entry name" value="PROKAR_LIPOPROTEIN"/>
    <property type="match status" value="1"/>
</dbReference>